<evidence type="ECO:0000313" key="3">
    <source>
        <dbReference type="Proteomes" id="UP001220964"/>
    </source>
</evidence>
<comment type="caution">
    <text evidence="2">The sequence shown here is derived from an EMBL/GenBank/DDBJ whole genome shotgun (WGS) entry which is preliminary data.</text>
</comment>
<dbReference type="Proteomes" id="UP001220964">
    <property type="component" value="Unassembled WGS sequence"/>
</dbReference>
<organism evidence="2 3">
    <name type="scientific">Psychromarinibacter sediminicola</name>
    <dbReference type="NCBI Taxonomy" id="3033385"/>
    <lineage>
        <taxon>Bacteria</taxon>
        <taxon>Pseudomonadati</taxon>
        <taxon>Pseudomonadota</taxon>
        <taxon>Alphaproteobacteria</taxon>
        <taxon>Rhodobacterales</taxon>
        <taxon>Paracoccaceae</taxon>
        <taxon>Psychromarinibacter</taxon>
    </lineage>
</organism>
<evidence type="ECO:0000313" key="2">
    <source>
        <dbReference type="EMBL" id="MDF0601559.1"/>
    </source>
</evidence>
<dbReference type="AlphaFoldDB" id="A0AAE3NTV8"/>
<dbReference type="EMBL" id="JARGYC010000030">
    <property type="protein sequence ID" value="MDF0601559.1"/>
    <property type="molecule type" value="Genomic_DNA"/>
</dbReference>
<reference evidence="2" key="1">
    <citation type="submission" date="2023-03" db="EMBL/GenBank/DDBJ databases">
        <title>Multiphase analysis and comparison of six strains from genera Psychromarinibacter, Lutimaribacter, and Maritimibacter, including a novel species: Psychromarinibacter sediminicola sp. nov.</title>
        <authorList>
            <person name="Wang Y.-H."/>
            <person name="Ye M.-Q."/>
            <person name="Du Z.-J."/>
        </authorList>
    </citation>
    <scope>NUCLEOTIDE SEQUENCE</scope>
    <source>
        <strain evidence="2">C21-152</strain>
    </source>
</reference>
<keyword evidence="1" id="KW-0472">Membrane</keyword>
<keyword evidence="1" id="KW-1133">Transmembrane helix</keyword>
<evidence type="ECO:0000256" key="1">
    <source>
        <dbReference type="SAM" id="Phobius"/>
    </source>
</evidence>
<sequence>MLVLTLTPIEGPPGHPHADKLYHFLGFAVLALPCAALFRRALLWVVLVAVAQAGLIELVQPHIGRDAEWFDFWADLAGIAVGAGLGLWLPRQLPASNA</sequence>
<feature type="transmembrane region" description="Helical" evidence="1">
    <location>
        <begin position="69"/>
        <end position="89"/>
    </location>
</feature>
<feature type="transmembrane region" description="Helical" evidence="1">
    <location>
        <begin position="20"/>
        <end position="38"/>
    </location>
</feature>
<proteinExistence type="predicted"/>
<protein>
    <submittedName>
        <fullName evidence="2">VanZ family protein</fullName>
    </submittedName>
</protein>
<keyword evidence="3" id="KW-1185">Reference proteome</keyword>
<gene>
    <name evidence="2" type="ORF">P1J78_12510</name>
</gene>
<keyword evidence="1" id="KW-0812">Transmembrane</keyword>
<accession>A0AAE3NTV8</accession>
<name>A0AAE3NTV8_9RHOB</name>